<dbReference type="InterPro" id="IPR001789">
    <property type="entry name" value="Sig_transdc_resp-reg_receiver"/>
</dbReference>
<evidence type="ECO:0000259" key="12">
    <source>
        <dbReference type="PROSITE" id="PS50110"/>
    </source>
</evidence>
<dbReference type="InterPro" id="IPR011006">
    <property type="entry name" value="CheY-like_superfamily"/>
</dbReference>
<keyword evidence="4 10" id="KW-0597">Phosphoprotein</keyword>
<evidence type="ECO:0000256" key="3">
    <source>
        <dbReference type="ARBA" id="ARBA00022490"/>
    </source>
</evidence>
<dbReference type="CDD" id="cd17536">
    <property type="entry name" value="REC_YesN-like"/>
    <property type="match status" value="1"/>
</dbReference>
<dbReference type="PANTHER" id="PTHR42713:SF3">
    <property type="entry name" value="TRANSCRIPTIONAL REGULATORY PROTEIN HPTR"/>
    <property type="match status" value="1"/>
</dbReference>
<dbReference type="Gene3D" id="3.40.50.2300">
    <property type="match status" value="1"/>
</dbReference>
<dbReference type="PANTHER" id="PTHR42713">
    <property type="entry name" value="HISTIDINE KINASE-RELATED"/>
    <property type="match status" value="1"/>
</dbReference>
<keyword evidence="7" id="KW-0238">DNA-binding</keyword>
<sequence length="246" mass="28444">MDIKLLIADDEDVIRNGISKYVKLHTDRFNKILLAENGQETIEQILKYRPDIVLLDVQMPVKTGLEVMKEMKLAGLSPITIILSGYDEFKYAQQALRLGAKDYVLKPVRSSDILKMLTEYADELSYPLKNIEDEKDTGLNPVVSQAKEYINENYYNNLTLQQVADKVSISAGYLSTLFNQELKCGFVDYLNEVRVNHACMYLRQNYFKTYEIAYKIGFNDEKYFSKVFKKIKGISPSEYKKGLYMD</sequence>
<evidence type="ECO:0000256" key="5">
    <source>
        <dbReference type="ARBA" id="ARBA00023012"/>
    </source>
</evidence>
<evidence type="ECO:0000256" key="7">
    <source>
        <dbReference type="ARBA" id="ARBA00023125"/>
    </source>
</evidence>
<dbReference type="OrthoDB" id="1769137at2"/>
<feature type="domain" description="Response regulatory" evidence="12">
    <location>
        <begin position="4"/>
        <end position="121"/>
    </location>
</feature>
<organism evidence="13 14">
    <name type="scientific">Anaerosporobacter mobilis DSM 15930</name>
    <dbReference type="NCBI Taxonomy" id="1120996"/>
    <lineage>
        <taxon>Bacteria</taxon>
        <taxon>Bacillati</taxon>
        <taxon>Bacillota</taxon>
        <taxon>Clostridia</taxon>
        <taxon>Lachnospirales</taxon>
        <taxon>Lachnospiraceae</taxon>
        <taxon>Anaerosporobacter</taxon>
    </lineage>
</organism>
<dbReference type="GO" id="GO:0043565">
    <property type="term" value="F:sequence-specific DNA binding"/>
    <property type="evidence" value="ECO:0007669"/>
    <property type="project" value="InterPro"/>
</dbReference>
<dbReference type="STRING" id="1120996.SAMN02746066_02579"/>
<keyword evidence="6" id="KW-0805">Transcription regulation</keyword>
<keyword evidence="14" id="KW-1185">Reference proteome</keyword>
<dbReference type="SMART" id="SM00342">
    <property type="entry name" value="HTH_ARAC"/>
    <property type="match status" value="1"/>
</dbReference>
<dbReference type="SUPFAM" id="SSF52172">
    <property type="entry name" value="CheY-like"/>
    <property type="match status" value="1"/>
</dbReference>
<dbReference type="SMART" id="SM00448">
    <property type="entry name" value="REC"/>
    <property type="match status" value="1"/>
</dbReference>
<dbReference type="PROSITE" id="PS01124">
    <property type="entry name" value="HTH_ARAC_FAMILY_2"/>
    <property type="match status" value="1"/>
</dbReference>
<evidence type="ECO:0000256" key="8">
    <source>
        <dbReference type="ARBA" id="ARBA00023163"/>
    </source>
</evidence>
<accession>A0A1M7K775</accession>
<evidence type="ECO:0000313" key="14">
    <source>
        <dbReference type="Proteomes" id="UP000184038"/>
    </source>
</evidence>
<dbReference type="InterPro" id="IPR018060">
    <property type="entry name" value="HTH_AraC"/>
</dbReference>
<dbReference type="GO" id="GO:0005737">
    <property type="term" value="C:cytoplasm"/>
    <property type="evidence" value="ECO:0007669"/>
    <property type="project" value="UniProtKB-SubCell"/>
</dbReference>
<evidence type="ECO:0000313" key="13">
    <source>
        <dbReference type="EMBL" id="SHM61172.1"/>
    </source>
</evidence>
<dbReference type="InterPro" id="IPR009057">
    <property type="entry name" value="Homeodomain-like_sf"/>
</dbReference>
<dbReference type="PRINTS" id="PR00032">
    <property type="entry name" value="HTHARAC"/>
</dbReference>
<dbReference type="PROSITE" id="PS50110">
    <property type="entry name" value="RESPONSE_REGULATORY"/>
    <property type="match status" value="1"/>
</dbReference>
<dbReference type="InterPro" id="IPR051552">
    <property type="entry name" value="HptR"/>
</dbReference>
<evidence type="ECO:0000256" key="9">
    <source>
        <dbReference type="ARBA" id="ARBA00024867"/>
    </source>
</evidence>
<evidence type="ECO:0000256" key="1">
    <source>
        <dbReference type="ARBA" id="ARBA00004496"/>
    </source>
</evidence>
<feature type="modified residue" description="4-aspartylphosphate" evidence="10">
    <location>
        <position position="56"/>
    </location>
</feature>
<dbReference type="Pfam" id="PF12833">
    <property type="entry name" value="HTH_18"/>
    <property type="match status" value="1"/>
</dbReference>
<dbReference type="Pfam" id="PF00072">
    <property type="entry name" value="Response_reg"/>
    <property type="match status" value="1"/>
</dbReference>
<dbReference type="AlphaFoldDB" id="A0A1M7K775"/>
<gene>
    <name evidence="13" type="ORF">SAMN02746066_02579</name>
</gene>
<protein>
    <recommendedName>
        <fullName evidence="2">Stage 0 sporulation protein A homolog</fullName>
    </recommendedName>
</protein>
<evidence type="ECO:0000256" key="6">
    <source>
        <dbReference type="ARBA" id="ARBA00023015"/>
    </source>
</evidence>
<feature type="domain" description="HTH araC/xylS-type" evidence="11">
    <location>
        <begin position="144"/>
        <end position="242"/>
    </location>
</feature>
<dbReference type="RefSeq" id="WP_084139244.1">
    <property type="nucleotide sequence ID" value="NZ_FRCP01000013.1"/>
</dbReference>
<evidence type="ECO:0000259" key="11">
    <source>
        <dbReference type="PROSITE" id="PS01124"/>
    </source>
</evidence>
<dbReference type="Proteomes" id="UP000184038">
    <property type="component" value="Unassembled WGS sequence"/>
</dbReference>
<proteinExistence type="predicted"/>
<dbReference type="EMBL" id="FRCP01000013">
    <property type="protein sequence ID" value="SHM61172.1"/>
    <property type="molecule type" value="Genomic_DNA"/>
</dbReference>
<evidence type="ECO:0000256" key="2">
    <source>
        <dbReference type="ARBA" id="ARBA00018672"/>
    </source>
</evidence>
<dbReference type="InterPro" id="IPR020449">
    <property type="entry name" value="Tscrpt_reg_AraC-type_HTH"/>
</dbReference>
<dbReference type="SUPFAM" id="SSF46689">
    <property type="entry name" value="Homeodomain-like"/>
    <property type="match status" value="2"/>
</dbReference>
<dbReference type="Gene3D" id="1.10.10.60">
    <property type="entry name" value="Homeodomain-like"/>
    <property type="match status" value="2"/>
</dbReference>
<name>A0A1M7K775_9FIRM</name>
<reference evidence="13 14" key="1">
    <citation type="submission" date="2016-11" db="EMBL/GenBank/DDBJ databases">
        <authorList>
            <person name="Jaros S."/>
            <person name="Januszkiewicz K."/>
            <person name="Wedrychowicz H."/>
        </authorList>
    </citation>
    <scope>NUCLEOTIDE SEQUENCE [LARGE SCALE GENOMIC DNA]</scope>
    <source>
        <strain evidence="13 14">DSM 15930</strain>
    </source>
</reference>
<keyword evidence="8" id="KW-0804">Transcription</keyword>
<comment type="subcellular location">
    <subcellularLocation>
        <location evidence="1">Cytoplasm</location>
    </subcellularLocation>
</comment>
<evidence type="ECO:0000256" key="10">
    <source>
        <dbReference type="PROSITE-ProRule" id="PRU00169"/>
    </source>
</evidence>
<keyword evidence="5" id="KW-0902">Two-component regulatory system</keyword>
<dbReference type="GO" id="GO:0000160">
    <property type="term" value="P:phosphorelay signal transduction system"/>
    <property type="evidence" value="ECO:0007669"/>
    <property type="project" value="UniProtKB-KW"/>
</dbReference>
<keyword evidence="3" id="KW-0963">Cytoplasm</keyword>
<dbReference type="GO" id="GO:0003700">
    <property type="term" value="F:DNA-binding transcription factor activity"/>
    <property type="evidence" value="ECO:0007669"/>
    <property type="project" value="InterPro"/>
</dbReference>
<comment type="function">
    <text evidence="9">May play the central regulatory role in sporulation. It may be an element of the effector pathway responsible for the activation of sporulation genes in response to nutritional stress. Spo0A may act in concert with spo0H (a sigma factor) to control the expression of some genes that are critical to the sporulation process.</text>
</comment>
<evidence type="ECO:0000256" key="4">
    <source>
        <dbReference type="ARBA" id="ARBA00022553"/>
    </source>
</evidence>